<evidence type="ECO:0008006" key="3">
    <source>
        <dbReference type="Google" id="ProtNLM"/>
    </source>
</evidence>
<dbReference type="EMBL" id="GECZ01001586">
    <property type="protein sequence ID" value="JAS68183.1"/>
    <property type="molecule type" value="Transcribed_RNA"/>
</dbReference>
<organism evidence="2">
    <name type="scientific">Cuerna arida</name>
    <dbReference type="NCBI Taxonomy" id="1464854"/>
    <lineage>
        <taxon>Eukaryota</taxon>
        <taxon>Metazoa</taxon>
        <taxon>Ecdysozoa</taxon>
        <taxon>Arthropoda</taxon>
        <taxon>Hexapoda</taxon>
        <taxon>Insecta</taxon>
        <taxon>Pterygota</taxon>
        <taxon>Neoptera</taxon>
        <taxon>Paraneoptera</taxon>
        <taxon>Hemiptera</taxon>
        <taxon>Auchenorrhyncha</taxon>
        <taxon>Membracoidea</taxon>
        <taxon>Cicadellidae</taxon>
        <taxon>Cicadellinae</taxon>
        <taxon>Proconiini</taxon>
        <taxon>Cuerna</taxon>
    </lineage>
</organism>
<protein>
    <recommendedName>
        <fullName evidence="3">Reverse transcriptase domain-containing protein</fullName>
    </recommendedName>
</protein>
<sequence length="121" mass="13908">MLVSGTPAKEDIQYEQSQDKNGADGYSCVEWCEITIYVILVKRILLKFFRIIQESRHYSAFLVFVDLEKAYDTVSLKNFFETLMKIGLNTVYVKAIWNLYVNSHSAVKVGNAISNPFPEFP</sequence>
<proteinExistence type="predicted"/>
<evidence type="ECO:0000313" key="2">
    <source>
        <dbReference type="EMBL" id="JAS68183.1"/>
    </source>
</evidence>
<dbReference type="AlphaFoldDB" id="A0A1B6H0I0"/>
<gene>
    <name evidence="1" type="ORF">g.35696</name>
    <name evidence="2" type="ORF">g.35698</name>
</gene>
<feature type="non-terminal residue" evidence="2">
    <location>
        <position position="121"/>
    </location>
</feature>
<reference evidence="2" key="1">
    <citation type="submission" date="2015-11" db="EMBL/GenBank/DDBJ databases">
        <title>De novo transcriptome assembly of four potential Pierce s Disease insect vectors from Arizona vineyards.</title>
        <authorList>
            <person name="Tassone E.E."/>
        </authorList>
    </citation>
    <scope>NUCLEOTIDE SEQUENCE</scope>
</reference>
<dbReference type="EMBL" id="GECZ01005764">
    <property type="protein sequence ID" value="JAS64005.1"/>
    <property type="molecule type" value="Transcribed_RNA"/>
</dbReference>
<name>A0A1B6H0I0_9HEMI</name>
<accession>A0A1B6H0I0</accession>
<evidence type="ECO:0000313" key="1">
    <source>
        <dbReference type="EMBL" id="JAS64005.1"/>
    </source>
</evidence>